<dbReference type="Proteomes" id="UP000821853">
    <property type="component" value="Unassembled WGS sequence"/>
</dbReference>
<proteinExistence type="predicted"/>
<dbReference type="OrthoDB" id="6497477at2759"/>
<accession>A0A9J6GS45</accession>
<keyword evidence="2" id="KW-1185">Reference proteome</keyword>
<dbReference type="EMBL" id="JABSTR010000008">
    <property type="protein sequence ID" value="KAH9377076.1"/>
    <property type="molecule type" value="Genomic_DNA"/>
</dbReference>
<organism evidence="1 2">
    <name type="scientific">Haemaphysalis longicornis</name>
    <name type="common">Bush tick</name>
    <dbReference type="NCBI Taxonomy" id="44386"/>
    <lineage>
        <taxon>Eukaryota</taxon>
        <taxon>Metazoa</taxon>
        <taxon>Ecdysozoa</taxon>
        <taxon>Arthropoda</taxon>
        <taxon>Chelicerata</taxon>
        <taxon>Arachnida</taxon>
        <taxon>Acari</taxon>
        <taxon>Parasitiformes</taxon>
        <taxon>Ixodida</taxon>
        <taxon>Ixodoidea</taxon>
        <taxon>Ixodidae</taxon>
        <taxon>Haemaphysalinae</taxon>
        <taxon>Haemaphysalis</taxon>
    </lineage>
</organism>
<name>A0A9J6GS45_HAELO</name>
<evidence type="ECO:0000313" key="1">
    <source>
        <dbReference type="EMBL" id="KAH9377076.1"/>
    </source>
</evidence>
<evidence type="ECO:0000313" key="2">
    <source>
        <dbReference type="Proteomes" id="UP000821853"/>
    </source>
</evidence>
<dbReference type="AlphaFoldDB" id="A0A9J6GS45"/>
<dbReference type="VEuPathDB" id="VectorBase:HLOH_065453"/>
<protein>
    <submittedName>
        <fullName evidence="1">Uncharacterized protein</fullName>
    </submittedName>
</protein>
<sequence>MGGLRKTRRLDELTIRGWAFEYPGAGSFSDMLRTTRSLTKVTFEVLTPESRCYLMMELRRGLIHNYTVLKASVFEHPEEEKSVFETHEYLRRNQSLLMQALRFIVPPASTAKNAAAAFEKVQGSRALVKEVSRLAGLSEAEAAELVTCRRRYLDINYLAIAGVVKEKVECHRTEAGHSAVQFDQISMDCWLQIRRYLSIEDILDDPWTPNTRSLKRKLMF</sequence>
<gene>
    <name evidence="1" type="ORF">HPB48_001790</name>
</gene>
<reference evidence="1 2" key="1">
    <citation type="journal article" date="2020" name="Cell">
        <title>Large-Scale Comparative Analyses of Tick Genomes Elucidate Their Genetic Diversity and Vector Capacities.</title>
        <authorList>
            <consortium name="Tick Genome and Microbiome Consortium (TIGMIC)"/>
            <person name="Jia N."/>
            <person name="Wang J."/>
            <person name="Shi W."/>
            <person name="Du L."/>
            <person name="Sun Y."/>
            <person name="Zhan W."/>
            <person name="Jiang J.F."/>
            <person name="Wang Q."/>
            <person name="Zhang B."/>
            <person name="Ji P."/>
            <person name="Bell-Sakyi L."/>
            <person name="Cui X.M."/>
            <person name="Yuan T.T."/>
            <person name="Jiang B.G."/>
            <person name="Yang W.F."/>
            <person name="Lam T.T."/>
            <person name="Chang Q.C."/>
            <person name="Ding S.J."/>
            <person name="Wang X.J."/>
            <person name="Zhu J.G."/>
            <person name="Ruan X.D."/>
            <person name="Zhao L."/>
            <person name="Wei J.T."/>
            <person name="Ye R.Z."/>
            <person name="Que T.C."/>
            <person name="Du C.H."/>
            <person name="Zhou Y.H."/>
            <person name="Cheng J.X."/>
            <person name="Dai P.F."/>
            <person name="Guo W.B."/>
            <person name="Han X.H."/>
            <person name="Huang E.J."/>
            <person name="Li L.F."/>
            <person name="Wei W."/>
            <person name="Gao Y.C."/>
            <person name="Liu J.Z."/>
            <person name="Shao H.Z."/>
            <person name="Wang X."/>
            <person name="Wang C.C."/>
            <person name="Yang T.C."/>
            <person name="Huo Q.B."/>
            <person name="Li W."/>
            <person name="Chen H.Y."/>
            <person name="Chen S.E."/>
            <person name="Zhou L.G."/>
            <person name="Ni X.B."/>
            <person name="Tian J.H."/>
            <person name="Sheng Y."/>
            <person name="Liu T."/>
            <person name="Pan Y.S."/>
            <person name="Xia L.Y."/>
            <person name="Li J."/>
            <person name="Zhao F."/>
            <person name="Cao W.C."/>
        </authorList>
    </citation>
    <scope>NUCLEOTIDE SEQUENCE [LARGE SCALE GENOMIC DNA]</scope>
    <source>
        <strain evidence="1">HaeL-2018</strain>
    </source>
</reference>
<comment type="caution">
    <text evidence="1">The sequence shown here is derived from an EMBL/GenBank/DDBJ whole genome shotgun (WGS) entry which is preliminary data.</text>
</comment>